<sequence length="363" mass="39810">MAWEGSSAWDLIFNLSFILSSCGMGGGAWVTLPLCVLPKESCFLFSQEWMLVAGLGDAMGCNAAAFQPIFIFTFGSVEYSYSSVLDLGQICLRILMSLCHDSSSVFIRFMLRIGTVNPYWVIAESLCAQSIRGGPGFIHYNAIGRIGFVPIDIVGCPSQFCNCRSCCIRTRIVKFLWNGRWRMGYSSTLCLTEGVLLPLFSGSFNIFQHSCFLFLHIAGGSMFMKQSCVSFITLATARVCLLLGLGYAMGCNTAAFQPIFIFTFVPSVLDLGQICLRILMSLCHDMSSVFIGPMLRIGTVSPCWVLAESLCAQSIRGGPGFIHCNVLGRLGFVLIDIVRCPSQFCNCRSCCIITRILVLLCCS</sequence>
<feature type="transmembrane region" description="Helical" evidence="1">
    <location>
        <begin position="49"/>
        <end position="74"/>
    </location>
</feature>
<evidence type="ECO:0000313" key="2">
    <source>
        <dbReference type="EMBL" id="KAH0885235.1"/>
    </source>
</evidence>
<keyword evidence="1" id="KW-0472">Membrane</keyword>
<dbReference type="EMBL" id="JAGKQM010000014">
    <property type="protein sequence ID" value="KAH0885235.1"/>
    <property type="molecule type" value="Genomic_DNA"/>
</dbReference>
<gene>
    <name evidence="2" type="ORF">HID58_061331</name>
</gene>
<feature type="transmembrane region" description="Helical" evidence="1">
    <location>
        <begin position="255"/>
        <end position="276"/>
    </location>
</feature>
<keyword evidence="1" id="KW-0812">Transmembrane</keyword>
<feature type="transmembrane region" description="Helical" evidence="1">
    <location>
        <begin position="229"/>
        <end position="249"/>
    </location>
</feature>
<comment type="caution">
    <text evidence="2">The sequence shown here is derived from an EMBL/GenBank/DDBJ whole genome shotgun (WGS) entry which is preliminary data.</text>
</comment>
<feature type="transmembrane region" description="Helical" evidence="1">
    <location>
        <begin position="12"/>
        <end position="37"/>
    </location>
</feature>
<reference evidence="2 3" key="1">
    <citation type="submission" date="2021-05" db="EMBL/GenBank/DDBJ databases">
        <title>Genome Assembly of Synthetic Allotetraploid Brassica napus Reveals Homoeologous Exchanges between Subgenomes.</title>
        <authorList>
            <person name="Davis J.T."/>
        </authorList>
    </citation>
    <scope>NUCLEOTIDE SEQUENCE [LARGE SCALE GENOMIC DNA]</scope>
    <source>
        <strain evidence="3">cv. Da-Ae</strain>
        <tissue evidence="2">Seedling</tissue>
    </source>
</reference>
<name>A0ABQ7ZZE2_BRANA</name>
<evidence type="ECO:0000313" key="3">
    <source>
        <dbReference type="Proteomes" id="UP000824890"/>
    </source>
</evidence>
<proteinExistence type="predicted"/>
<protein>
    <submittedName>
        <fullName evidence="2">Uncharacterized protein</fullName>
    </submittedName>
</protein>
<evidence type="ECO:0000256" key="1">
    <source>
        <dbReference type="SAM" id="Phobius"/>
    </source>
</evidence>
<feature type="transmembrane region" description="Helical" evidence="1">
    <location>
        <begin position="195"/>
        <end position="217"/>
    </location>
</feature>
<dbReference type="Proteomes" id="UP000824890">
    <property type="component" value="Unassembled WGS sequence"/>
</dbReference>
<keyword evidence="3" id="KW-1185">Reference proteome</keyword>
<accession>A0ABQ7ZZE2</accession>
<keyword evidence="1" id="KW-1133">Transmembrane helix</keyword>
<organism evidence="2 3">
    <name type="scientific">Brassica napus</name>
    <name type="common">Rape</name>
    <dbReference type="NCBI Taxonomy" id="3708"/>
    <lineage>
        <taxon>Eukaryota</taxon>
        <taxon>Viridiplantae</taxon>
        <taxon>Streptophyta</taxon>
        <taxon>Embryophyta</taxon>
        <taxon>Tracheophyta</taxon>
        <taxon>Spermatophyta</taxon>
        <taxon>Magnoliopsida</taxon>
        <taxon>eudicotyledons</taxon>
        <taxon>Gunneridae</taxon>
        <taxon>Pentapetalae</taxon>
        <taxon>rosids</taxon>
        <taxon>malvids</taxon>
        <taxon>Brassicales</taxon>
        <taxon>Brassicaceae</taxon>
        <taxon>Brassiceae</taxon>
        <taxon>Brassica</taxon>
    </lineage>
</organism>